<comment type="caution">
    <text evidence="2">The sequence shown here is derived from an EMBL/GenBank/DDBJ whole genome shotgun (WGS) entry which is preliminary data.</text>
</comment>
<evidence type="ECO:0000313" key="2">
    <source>
        <dbReference type="EMBL" id="KAA0146992.1"/>
    </source>
</evidence>
<dbReference type="AlphaFoldDB" id="A0A5A8C1N7"/>
<feature type="region of interest" description="Disordered" evidence="1">
    <location>
        <begin position="1"/>
        <end position="39"/>
    </location>
</feature>
<evidence type="ECO:0000256" key="1">
    <source>
        <dbReference type="SAM" id="MobiDB-lite"/>
    </source>
</evidence>
<accession>A0A5A8C1N7</accession>
<dbReference type="Proteomes" id="UP000325113">
    <property type="component" value="Unassembled WGS sequence"/>
</dbReference>
<dbReference type="EMBL" id="VLTM01000172">
    <property type="protein sequence ID" value="KAA0146992.1"/>
    <property type="molecule type" value="Genomic_DNA"/>
</dbReference>
<reference evidence="2 3" key="1">
    <citation type="submission" date="2019-07" db="EMBL/GenBank/DDBJ databases">
        <title>Genomes of Cafeteria roenbergensis.</title>
        <authorList>
            <person name="Fischer M.G."/>
            <person name="Hackl T."/>
            <person name="Roman M."/>
        </authorList>
    </citation>
    <scope>NUCLEOTIDE SEQUENCE [LARGE SCALE GENOMIC DNA]</scope>
    <source>
        <strain evidence="2 3">Cflag</strain>
    </source>
</reference>
<sequence>MFLPPVEPLRRPDEKHARRVPSSSPLPHSWVAVSAGTRPPTPADLGTGCGGNCPGGCSKCPCGESSHYVSIATA</sequence>
<gene>
    <name evidence="2" type="ORF">FNF31_07659</name>
</gene>
<protein>
    <submittedName>
        <fullName evidence="2">Uncharacterized protein</fullName>
    </submittedName>
</protein>
<organism evidence="2 3">
    <name type="scientific">Cafeteria roenbergensis</name>
    <name type="common">Marine flagellate</name>
    <dbReference type="NCBI Taxonomy" id="33653"/>
    <lineage>
        <taxon>Eukaryota</taxon>
        <taxon>Sar</taxon>
        <taxon>Stramenopiles</taxon>
        <taxon>Bigyra</taxon>
        <taxon>Opalozoa</taxon>
        <taxon>Bicosoecida</taxon>
        <taxon>Cafeteriaceae</taxon>
        <taxon>Cafeteria</taxon>
    </lineage>
</organism>
<name>A0A5A8C1N7_CAFRO</name>
<proteinExistence type="predicted"/>
<evidence type="ECO:0000313" key="3">
    <source>
        <dbReference type="Proteomes" id="UP000325113"/>
    </source>
</evidence>